<protein>
    <recommendedName>
        <fullName evidence="3">MACPF domain-containing protein</fullName>
    </recommendedName>
</protein>
<proteinExistence type="predicted"/>
<evidence type="ECO:0008006" key="3">
    <source>
        <dbReference type="Google" id="ProtNLM"/>
    </source>
</evidence>
<evidence type="ECO:0000313" key="2">
    <source>
        <dbReference type="Proteomes" id="UP000518752"/>
    </source>
</evidence>
<gene>
    <name evidence="1" type="ORF">D9757_005208</name>
</gene>
<dbReference type="Proteomes" id="UP000518752">
    <property type="component" value="Unassembled WGS sequence"/>
</dbReference>
<dbReference type="OrthoDB" id="2562973at2759"/>
<keyword evidence="2" id="KW-1185">Reference proteome</keyword>
<organism evidence="1 2">
    <name type="scientific">Collybiopsis confluens</name>
    <dbReference type="NCBI Taxonomy" id="2823264"/>
    <lineage>
        <taxon>Eukaryota</taxon>
        <taxon>Fungi</taxon>
        <taxon>Dikarya</taxon>
        <taxon>Basidiomycota</taxon>
        <taxon>Agaricomycotina</taxon>
        <taxon>Agaricomycetes</taxon>
        <taxon>Agaricomycetidae</taxon>
        <taxon>Agaricales</taxon>
        <taxon>Marasmiineae</taxon>
        <taxon>Omphalotaceae</taxon>
        <taxon>Collybiopsis</taxon>
    </lineage>
</organism>
<reference evidence="1 2" key="1">
    <citation type="journal article" date="2020" name="ISME J.">
        <title>Uncovering the hidden diversity of litter-decomposition mechanisms in mushroom-forming fungi.</title>
        <authorList>
            <person name="Floudas D."/>
            <person name="Bentzer J."/>
            <person name="Ahren D."/>
            <person name="Johansson T."/>
            <person name="Persson P."/>
            <person name="Tunlid A."/>
        </authorList>
    </citation>
    <scope>NUCLEOTIDE SEQUENCE [LARGE SCALE GENOMIC DNA]</scope>
    <source>
        <strain evidence="1 2">CBS 406.79</strain>
    </source>
</reference>
<evidence type="ECO:0000313" key="1">
    <source>
        <dbReference type="EMBL" id="KAF5390505.1"/>
    </source>
</evidence>
<comment type="caution">
    <text evidence="1">The sequence shown here is derived from an EMBL/GenBank/DDBJ whole genome shotgun (WGS) entry which is preliminary data.</text>
</comment>
<name>A0A8H5HW33_9AGAR</name>
<dbReference type="AlphaFoldDB" id="A0A8H5HW33"/>
<sequence length="278" mass="31089">MGLSAEGRNVLKKAVENPETVETFRVTLIPETSTNRSMPEYPEPAELTEAQWDVVLKNTRAFHGYYYDSKKGTLRKAPKPAFRLKLNYTISSQISHRGGHENFPGSISASSEREYASSRQKYHVTEVKSLAVTYNFPRVVVELGPEFLELTPEYKADLENVARDRDRKRFQRRYCTVFATSITLGGYLYSTRSITANERFNLEHTKDQTRKAAGLSFTSPQSSSSFGIAHKTGGGRETGHAELYQTTGLTWDAYGGNTLLVSNPNAWVSTVMTTGFGS</sequence>
<accession>A0A8H5HW33</accession>
<dbReference type="EMBL" id="JAACJN010000015">
    <property type="protein sequence ID" value="KAF5390505.1"/>
    <property type="molecule type" value="Genomic_DNA"/>
</dbReference>